<dbReference type="GO" id="GO:0030426">
    <property type="term" value="C:growth cone"/>
    <property type="evidence" value="ECO:0007669"/>
    <property type="project" value="TreeGrafter"/>
</dbReference>
<dbReference type="GO" id="GO:0007411">
    <property type="term" value="P:axon guidance"/>
    <property type="evidence" value="ECO:0007669"/>
    <property type="project" value="TreeGrafter"/>
</dbReference>
<dbReference type="InterPro" id="IPR004944">
    <property type="entry name" value="CDK5_activator"/>
</dbReference>
<dbReference type="Proteomes" id="UP000663825">
    <property type="component" value="Unassembled WGS sequence"/>
</dbReference>
<feature type="region of interest" description="Disordered" evidence="2">
    <location>
        <begin position="142"/>
        <end position="236"/>
    </location>
</feature>
<evidence type="ECO:0000313" key="6">
    <source>
        <dbReference type="EMBL" id="CAF4213278.1"/>
    </source>
</evidence>
<dbReference type="Proteomes" id="UP000663865">
    <property type="component" value="Unassembled WGS sequence"/>
</dbReference>
<protein>
    <recommendedName>
        <fullName evidence="11">Cyclin-dependent kinase 5 activator</fullName>
    </recommendedName>
</protein>
<feature type="compositionally biased region" description="Low complexity" evidence="2">
    <location>
        <begin position="21"/>
        <end position="41"/>
    </location>
</feature>
<evidence type="ECO:0000256" key="2">
    <source>
        <dbReference type="SAM" id="MobiDB-lite"/>
    </source>
</evidence>
<dbReference type="GO" id="GO:0005737">
    <property type="term" value="C:cytoplasm"/>
    <property type="evidence" value="ECO:0007669"/>
    <property type="project" value="TreeGrafter"/>
</dbReference>
<organism evidence="4 9">
    <name type="scientific">Rotaria socialis</name>
    <dbReference type="NCBI Taxonomy" id="392032"/>
    <lineage>
        <taxon>Eukaryota</taxon>
        <taxon>Metazoa</taxon>
        <taxon>Spiralia</taxon>
        <taxon>Gnathifera</taxon>
        <taxon>Rotifera</taxon>
        <taxon>Eurotatoria</taxon>
        <taxon>Bdelloidea</taxon>
        <taxon>Philodinida</taxon>
        <taxon>Philodinidae</taxon>
        <taxon>Rotaria</taxon>
    </lineage>
</organism>
<dbReference type="Proteomes" id="UP000663873">
    <property type="component" value="Unassembled WGS sequence"/>
</dbReference>
<keyword evidence="10" id="KW-1185">Reference proteome</keyword>
<evidence type="ECO:0000313" key="4">
    <source>
        <dbReference type="EMBL" id="CAF3380761.1"/>
    </source>
</evidence>
<evidence type="ECO:0000313" key="8">
    <source>
        <dbReference type="EMBL" id="CAF4708761.1"/>
    </source>
</evidence>
<dbReference type="PANTHER" id="PTHR23401:SF0">
    <property type="entry name" value="CYCLIN-DEPENDENT KINASE 5 ACTIVATOR"/>
    <property type="match status" value="1"/>
</dbReference>
<dbReference type="AlphaFoldDB" id="A0A817YHZ2"/>
<evidence type="ECO:0000313" key="7">
    <source>
        <dbReference type="EMBL" id="CAF4279456.1"/>
    </source>
</evidence>
<dbReference type="GO" id="GO:0061575">
    <property type="term" value="F:cyclin-dependent protein serine/threonine kinase activator activity"/>
    <property type="evidence" value="ECO:0007669"/>
    <property type="project" value="InterPro"/>
</dbReference>
<dbReference type="EMBL" id="CAJOBS010001253">
    <property type="protein sequence ID" value="CAF4708761.1"/>
    <property type="molecule type" value="Genomic_DNA"/>
</dbReference>
<dbReference type="OrthoDB" id="7676799at2759"/>
<dbReference type="SUPFAM" id="SSF47954">
    <property type="entry name" value="Cyclin-like"/>
    <property type="match status" value="1"/>
</dbReference>
<feature type="compositionally biased region" description="Polar residues" evidence="2">
    <location>
        <begin position="209"/>
        <end position="227"/>
    </location>
</feature>
<evidence type="ECO:0000313" key="5">
    <source>
        <dbReference type="EMBL" id="CAF3645610.1"/>
    </source>
</evidence>
<sequence length="463" mass="53769">MGNVSPRQSKSCHDELNNQISLSSSSSSTTTTATSSTPNRSSWKKQLQIINESLNFKKFSIRHTHGRSKRYRKNVEENNHCKLSTSMTTQHFHDLIKNNCEKSNKENDNSKKSQQENRERETSFKKSFSLFSIKQPLADSTNKRIMTKSIDNTTTNIKDNEEDHRNHQHHHYHHHHHHRHQQQQQQQQQIQQQQQSSLNSKTKSTNNLIAQKQQEPSPTQENQTADAFSQPKRRHKYEIRTVSNALINKRYSAFIPQSYHLPKSQSQYYQQSQLSSYAKINNSLSSSSKNIRTIEKNTSHKTIIQASTNELLRCLGDYLCSCCPHLLPILDSTDCILWIKSADRQLILQGWQEQVFVNPANIVFVYLLLRETLTYVVPSTTIKSVTELHAIILTCLYLAFSYMGNEITYPLKPFVTDDETREAFWQRVVLIMGQLSSKMLAINQNPKFFTECFSELKTYNLVR</sequence>
<feature type="compositionally biased region" description="Polar residues" evidence="2">
    <location>
        <begin position="142"/>
        <end position="157"/>
    </location>
</feature>
<feature type="compositionally biased region" description="Basic residues" evidence="2">
    <location>
        <begin position="166"/>
        <end position="181"/>
    </location>
</feature>
<dbReference type="EMBL" id="CAJNXB010001223">
    <property type="protein sequence ID" value="CAF3147231.1"/>
    <property type="molecule type" value="Genomic_DNA"/>
</dbReference>
<evidence type="ECO:0000256" key="1">
    <source>
        <dbReference type="ARBA" id="ARBA00010175"/>
    </source>
</evidence>
<dbReference type="Pfam" id="PF03261">
    <property type="entry name" value="CDK5_activator"/>
    <property type="match status" value="1"/>
</dbReference>
<comment type="caution">
    <text evidence="4">The sequence shown here is derived from an EMBL/GenBank/DDBJ whole genome shotgun (WGS) entry which is preliminary data.</text>
</comment>
<dbReference type="EMBL" id="CAJNYU010003187">
    <property type="protein sequence ID" value="CAF3645610.1"/>
    <property type="molecule type" value="Genomic_DNA"/>
</dbReference>
<dbReference type="EMBL" id="CAJOBP010001376">
    <property type="protein sequence ID" value="CAF4279456.1"/>
    <property type="molecule type" value="Genomic_DNA"/>
</dbReference>
<evidence type="ECO:0008006" key="11">
    <source>
        <dbReference type="Google" id="ProtNLM"/>
    </source>
</evidence>
<comment type="similarity">
    <text evidence="1">Belongs to the cyclin-dependent kinase 5 activator family.</text>
</comment>
<accession>A0A817YHZ2</accession>
<dbReference type="GO" id="GO:0016533">
    <property type="term" value="C:protein kinase 5 complex"/>
    <property type="evidence" value="ECO:0007669"/>
    <property type="project" value="InterPro"/>
</dbReference>
<name>A0A817YHZ2_9BILA</name>
<feature type="compositionally biased region" description="Low complexity" evidence="2">
    <location>
        <begin position="182"/>
        <end position="208"/>
    </location>
</feature>
<dbReference type="InterPro" id="IPR036915">
    <property type="entry name" value="Cyclin-like_sf"/>
</dbReference>
<evidence type="ECO:0000313" key="9">
    <source>
        <dbReference type="Proteomes" id="UP000663865"/>
    </source>
</evidence>
<dbReference type="Proteomes" id="UP000663869">
    <property type="component" value="Unassembled WGS sequence"/>
</dbReference>
<feature type="region of interest" description="Disordered" evidence="2">
    <location>
        <begin position="99"/>
        <end position="124"/>
    </location>
</feature>
<dbReference type="Proteomes" id="UP000663838">
    <property type="component" value="Unassembled WGS sequence"/>
</dbReference>
<dbReference type="Gene3D" id="1.10.472.10">
    <property type="entry name" value="Cyclin-like"/>
    <property type="match status" value="1"/>
</dbReference>
<feature type="region of interest" description="Disordered" evidence="2">
    <location>
        <begin position="1"/>
        <end position="44"/>
    </location>
</feature>
<proteinExistence type="inferred from homology"/>
<reference evidence="4" key="1">
    <citation type="submission" date="2021-02" db="EMBL/GenBank/DDBJ databases">
        <authorList>
            <person name="Nowell W R."/>
        </authorList>
    </citation>
    <scope>NUCLEOTIDE SEQUENCE</scope>
</reference>
<dbReference type="EMBL" id="CAJNYV010000758">
    <property type="protein sequence ID" value="CAF3380761.1"/>
    <property type="molecule type" value="Genomic_DNA"/>
</dbReference>
<evidence type="ECO:0000313" key="10">
    <source>
        <dbReference type="Proteomes" id="UP000663873"/>
    </source>
</evidence>
<dbReference type="EMBL" id="CAJOBQ010000017">
    <property type="protein sequence ID" value="CAF4213278.1"/>
    <property type="molecule type" value="Genomic_DNA"/>
</dbReference>
<dbReference type="PANTHER" id="PTHR23401">
    <property type="entry name" value="CYCLIN DEPENDANT KINASE-5 ACTIVATOR"/>
    <property type="match status" value="1"/>
</dbReference>
<dbReference type="Proteomes" id="UP000663862">
    <property type="component" value="Unassembled WGS sequence"/>
</dbReference>
<evidence type="ECO:0000313" key="3">
    <source>
        <dbReference type="EMBL" id="CAF3147231.1"/>
    </source>
</evidence>
<dbReference type="GO" id="GO:0019901">
    <property type="term" value="F:protein kinase binding"/>
    <property type="evidence" value="ECO:0007669"/>
    <property type="project" value="TreeGrafter"/>
</dbReference>
<gene>
    <name evidence="5" type="ORF">FME351_LOCUS24208</name>
    <name evidence="4" type="ORF">KIK155_LOCUS6277</name>
    <name evidence="3" type="ORF">TIS948_LOCUS9500</name>
    <name evidence="8" type="ORF">TOA249_LOCUS17521</name>
    <name evidence="6" type="ORF">TSG867_LOCUS827</name>
    <name evidence="7" type="ORF">UJA718_LOCUS11291</name>
</gene>